<evidence type="ECO:0000313" key="2">
    <source>
        <dbReference type="EMBL" id="AOE44862.1"/>
    </source>
</evidence>
<dbReference type="GeneID" id="29078317"/>
<reference evidence="2 3" key="1">
    <citation type="submission" date="2016-07" db="EMBL/GenBank/DDBJ databases">
        <authorList>
            <person name="Montgomery M.T."/>
            <person name="Pope W.H."/>
            <person name="Garlena R.A."/>
            <person name="Russell D.A."/>
            <person name="Jacobs-Sera D."/>
            <person name="Hendrix R.W."/>
            <person name="Hatfull G.F."/>
        </authorList>
    </citation>
    <scope>NUCLEOTIDE SEQUENCE [LARGE SCALE GENOMIC DNA]</scope>
</reference>
<organism evidence="2 3">
    <name type="scientific">Gordonia phage Terapin</name>
    <dbReference type="NCBI Taxonomy" id="1887654"/>
    <lineage>
        <taxon>Viruses</taxon>
        <taxon>Duplodnaviria</taxon>
        <taxon>Heunggongvirae</taxon>
        <taxon>Uroviricota</taxon>
        <taxon>Caudoviricetes</taxon>
        <taxon>Terapinvirus</taxon>
        <taxon>Terapinvirus terapin</taxon>
    </lineage>
</organism>
<accession>A0A1B3B1H9</accession>
<dbReference type="Proteomes" id="UP000204083">
    <property type="component" value="Segment"/>
</dbReference>
<keyword evidence="1" id="KW-0812">Transmembrane</keyword>
<proteinExistence type="predicted"/>
<keyword evidence="1" id="KW-1133">Transmembrane helix</keyword>
<dbReference type="KEGG" id="vg:29078317"/>
<feature type="transmembrane region" description="Helical" evidence="1">
    <location>
        <begin position="21"/>
        <end position="48"/>
    </location>
</feature>
<keyword evidence="1" id="KW-0472">Membrane</keyword>
<gene>
    <name evidence="2" type="primary">50</name>
    <name evidence="2" type="ORF">SEA_TERAPIN_50</name>
</gene>
<name>A0A1B3B1H9_9CAUD</name>
<dbReference type="RefSeq" id="YP_009277789.1">
    <property type="nucleotide sequence ID" value="NC_031001.1"/>
</dbReference>
<dbReference type="EMBL" id="KX557285">
    <property type="protein sequence ID" value="AOE44862.1"/>
    <property type="molecule type" value="Genomic_DNA"/>
</dbReference>
<evidence type="ECO:0000313" key="3">
    <source>
        <dbReference type="Proteomes" id="UP000204083"/>
    </source>
</evidence>
<sequence>MGKRFEEIKKGFMEANVGLQMILIWCAMVIALIVLIGTAIGVLTLLGFSPE</sequence>
<protein>
    <submittedName>
        <fullName evidence="2">Uncharacterized protein</fullName>
    </submittedName>
</protein>
<keyword evidence="3" id="KW-1185">Reference proteome</keyword>
<evidence type="ECO:0000256" key="1">
    <source>
        <dbReference type="SAM" id="Phobius"/>
    </source>
</evidence>